<evidence type="ECO:0000313" key="1">
    <source>
        <dbReference type="EMBL" id="KIK19908.1"/>
    </source>
</evidence>
<organism evidence="1 2">
    <name type="scientific">Pisolithus microcarpus 441</name>
    <dbReference type="NCBI Taxonomy" id="765257"/>
    <lineage>
        <taxon>Eukaryota</taxon>
        <taxon>Fungi</taxon>
        <taxon>Dikarya</taxon>
        <taxon>Basidiomycota</taxon>
        <taxon>Agaricomycotina</taxon>
        <taxon>Agaricomycetes</taxon>
        <taxon>Agaricomycetidae</taxon>
        <taxon>Boletales</taxon>
        <taxon>Sclerodermatineae</taxon>
        <taxon>Pisolithaceae</taxon>
        <taxon>Pisolithus</taxon>
    </lineage>
</organism>
<dbReference type="OrthoDB" id="162969at2759"/>
<keyword evidence="2" id="KW-1185">Reference proteome</keyword>
<dbReference type="HOGENOM" id="CLU_018294_8_0_1"/>
<proteinExistence type="predicted"/>
<dbReference type="Proteomes" id="UP000054018">
    <property type="component" value="Unassembled WGS sequence"/>
</dbReference>
<dbReference type="AlphaFoldDB" id="A0A0C9ZIX0"/>
<sequence length="147" mass="16899">MPEILKRKPHDPPTAVPSKWWKIGATNLPCTSAQLSKTTSHLNLTLSDWMNVYSYIDSHLDCTQSEIVHYFSTLSTRALIFDQSTLSHKLQDHPKMESHVHENPTALSSKQPCMVTDQMLNMHFIYGFSTWKIKAKLLQVPCFKRNV</sequence>
<protein>
    <submittedName>
        <fullName evidence="1">Uncharacterized protein</fullName>
    </submittedName>
</protein>
<dbReference type="EMBL" id="KN833775">
    <property type="protein sequence ID" value="KIK19908.1"/>
    <property type="molecule type" value="Genomic_DNA"/>
</dbReference>
<name>A0A0C9ZIX0_9AGAM</name>
<accession>A0A0C9ZIX0</accession>
<gene>
    <name evidence="1" type="ORF">PISMIDRAFT_106710</name>
</gene>
<dbReference type="STRING" id="765257.A0A0C9ZIX0"/>
<reference evidence="1 2" key="1">
    <citation type="submission" date="2014-04" db="EMBL/GenBank/DDBJ databases">
        <authorList>
            <consortium name="DOE Joint Genome Institute"/>
            <person name="Kuo A."/>
            <person name="Kohler A."/>
            <person name="Costa M.D."/>
            <person name="Nagy L.G."/>
            <person name="Floudas D."/>
            <person name="Copeland A."/>
            <person name="Barry K.W."/>
            <person name="Cichocki N."/>
            <person name="Veneault-Fourrey C."/>
            <person name="LaButti K."/>
            <person name="Lindquist E.A."/>
            <person name="Lipzen A."/>
            <person name="Lundell T."/>
            <person name="Morin E."/>
            <person name="Murat C."/>
            <person name="Sun H."/>
            <person name="Tunlid A."/>
            <person name="Henrissat B."/>
            <person name="Grigoriev I.V."/>
            <person name="Hibbett D.S."/>
            <person name="Martin F."/>
            <person name="Nordberg H.P."/>
            <person name="Cantor M.N."/>
            <person name="Hua S.X."/>
        </authorList>
    </citation>
    <scope>NUCLEOTIDE SEQUENCE [LARGE SCALE GENOMIC DNA]</scope>
    <source>
        <strain evidence="1 2">441</strain>
    </source>
</reference>
<evidence type="ECO:0000313" key="2">
    <source>
        <dbReference type="Proteomes" id="UP000054018"/>
    </source>
</evidence>
<reference evidence="2" key="2">
    <citation type="submission" date="2015-01" db="EMBL/GenBank/DDBJ databases">
        <title>Evolutionary Origins and Diversification of the Mycorrhizal Mutualists.</title>
        <authorList>
            <consortium name="DOE Joint Genome Institute"/>
            <consortium name="Mycorrhizal Genomics Consortium"/>
            <person name="Kohler A."/>
            <person name="Kuo A."/>
            <person name="Nagy L.G."/>
            <person name="Floudas D."/>
            <person name="Copeland A."/>
            <person name="Barry K.W."/>
            <person name="Cichocki N."/>
            <person name="Veneault-Fourrey C."/>
            <person name="LaButti K."/>
            <person name="Lindquist E.A."/>
            <person name="Lipzen A."/>
            <person name="Lundell T."/>
            <person name="Morin E."/>
            <person name="Murat C."/>
            <person name="Riley R."/>
            <person name="Ohm R."/>
            <person name="Sun H."/>
            <person name="Tunlid A."/>
            <person name="Henrissat B."/>
            <person name="Grigoriev I.V."/>
            <person name="Hibbett D.S."/>
            <person name="Martin F."/>
        </authorList>
    </citation>
    <scope>NUCLEOTIDE SEQUENCE [LARGE SCALE GENOMIC DNA]</scope>
    <source>
        <strain evidence="2">441</strain>
    </source>
</reference>